<sequence>MNQIWQGTTNIYFFLFFCFIYVKKGKSRNLIFFLET</sequence>
<feature type="transmembrane region" description="Helical" evidence="1">
    <location>
        <begin position="6"/>
        <end position="22"/>
    </location>
</feature>
<evidence type="ECO:0000313" key="2">
    <source>
        <dbReference type="EMBL" id="MBX25169.1"/>
    </source>
</evidence>
<evidence type="ECO:0000256" key="1">
    <source>
        <dbReference type="SAM" id="Phobius"/>
    </source>
</evidence>
<proteinExistence type="predicted"/>
<dbReference type="AlphaFoldDB" id="A0A2P2M4M7"/>
<organism evidence="2">
    <name type="scientific">Rhizophora mucronata</name>
    <name type="common">Asiatic mangrove</name>
    <dbReference type="NCBI Taxonomy" id="61149"/>
    <lineage>
        <taxon>Eukaryota</taxon>
        <taxon>Viridiplantae</taxon>
        <taxon>Streptophyta</taxon>
        <taxon>Embryophyta</taxon>
        <taxon>Tracheophyta</taxon>
        <taxon>Spermatophyta</taxon>
        <taxon>Magnoliopsida</taxon>
        <taxon>eudicotyledons</taxon>
        <taxon>Gunneridae</taxon>
        <taxon>Pentapetalae</taxon>
        <taxon>rosids</taxon>
        <taxon>fabids</taxon>
        <taxon>Malpighiales</taxon>
        <taxon>Rhizophoraceae</taxon>
        <taxon>Rhizophora</taxon>
    </lineage>
</organism>
<reference evidence="2" key="1">
    <citation type="submission" date="2018-02" db="EMBL/GenBank/DDBJ databases">
        <title>Rhizophora mucronata_Transcriptome.</title>
        <authorList>
            <person name="Meera S.P."/>
            <person name="Sreeshan A."/>
            <person name="Augustine A."/>
        </authorList>
    </citation>
    <scope>NUCLEOTIDE SEQUENCE</scope>
    <source>
        <tissue evidence="2">Leaf</tissue>
    </source>
</reference>
<keyword evidence="1" id="KW-0472">Membrane</keyword>
<keyword evidence="1" id="KW-0812">Transmembrane</keyword>
<name>A0A2P2M4M7_RHIMU</name>
<protein>
    <submittedName>
        <fullName evidence="2">Uncharacterized protein</fullName>
    </submittedName>
</protein>
<keyword evidence="1" id="KW-1133">Transmembrane helix</keyword>
<accession>A0A2P2M4M7</accession>
<dbReference type="EMBL" id="GGEC01044685">
    <property type="protein sequence ID" value="MBX25169.1"/>
    <property type="molecule type" value="Transcribed_RNA"/>
</dbReference>